<dbReference type="STRING" id="413882.AAW51_2349"/>
<dbReference type="Gene3D" id="3.40.50.150">
    <property type="entry name" value="Vaccinia Virus protein VP39"/>
    <property type="match status" value="1"/>
</dbReference>
<dbReference type="Pfam" id="PF08242">
    <property type="entry name" value="Methyltransf_12"/>
    <property type="match status" value="1"/>
</dbReference>
<dbReference type="PIRSF" id="PIRSF011491">
    <property type="entry name" value="Mtase_YbcY_prd"/>
    <property type="match status" value="1"/>
</dbReference>
<sequence length="222" mass="24920">MTSKSELDVRVERSTRVYDTSALNFYDIFVHGFCNRFAWQCSTETLIAQYNQLVTGNHLEVGVGTAFLIDKCRVPGRNPRLGIMDFSKQCLTHSAKRLERYRPEIYQSDILKPLDIKGPKFDSIGINYVLHCVPGSFAEKGVAFKNMKAVLTDHGVLFGSTLLGKDVTRNRVARTLMALYNKVGAFTNRADDVASLRTALEANFKHVEIDVVGCCALFKAWD</sequence>
<evidence type="ECO:0000313" key="2">
    <source>
        <dbReference type="EMBL" id="AKJ29040.1"/>
    </source>
</evidence>
<dbReference type="Proteomes" id="UP000035352">
    <property type="component" value="Chromosome"/>
</dbReference>
<keyword evidence="3" id="KW-1185">Reference proteome</keyword>
<keyword evidence="2" id="KW-0489">Methyltransferase</keyword>
<dbReference type="AlphaFoldDB" id="A0A0G3BR61"/>
<dbReference type="RefSeq" id="WP_047194773.1">
    <property type="nucleotide sequence ID" value="NZ_CP011371.1"/>
</dbReference>
<dbReference type="InterPro" id="IPR029063">
    <property type="entry name" value="SAM-dependent_MTases_sf"/>
</dbReference>
<dbReference type="GO" id="GO:0008168">
    <property type="term" value="F:methyltransferase activity"/>
    <property type="evidence" value="ECO:0007669"/>
    <property type="project" value="UniProtKB-KW"/>
</dbReference>
<name>A0A0G3BR61_9BURK</name>
<evidence type="ECO:0000259" key="1">
    <source>
        <dbReference type="Pfam" id="PF08242"/>
    </source>
</evidence>
<dbReference type="EMBL" id="CP011371">
    <property type="protein sequence ID" value="AKJ29040.1"/>
    <property type="molecule type" value="Genomic_DNA"/>
</dbReference>
<dbReference type="InterPro" id="IPR016584">
    <property type="entry name" value="MeTrfase_VrtF"/>
</dbReference>
<accession>A0A0G3BR61</accession>
<proteinExistence type="predicted"/>
<gene>
    <name evidence="2" type="ORF">AAW51_2349</name>
</gene>
<dbReference type="GO" id="GO:0032259">
    <property type="term" value="P:methylation"/>
    <property type="evidence" value="ECO:0007669"/>
    <property type="project" value="UniProtKB-KW"/>
</dbReference>
<dbReference type="InterPro" id="IPR013217">
    <property type="entry name" value="Methyltransf_12"/>
</dbReference>
<protein>
    <submittedName>
        <fullName evidence="2">SAM-dependent methyltransferase</fullName>
    </submittedName>
</protein>
<reference evidence="2 3" key="1">
    <citation type="submission" date="2015-05" db="EMBL/GenBank/DDBJ databases">
        <authorList>
            <person name="Tang B."/>
            <person name="Yu Y."/>
        </authorList>
    </citation>
    <scope>NUCLEOTIDE SEQUENCE [LARGE SCALE GENOMIC DNA]</scope>
    <source>
        <strain evidence="2 3">DSM 7029</strain>
    </source>
</reference>
<keyword evidence="2" id="KW-0808">Transferase</keyword>
<evidence type="ECO:0000313" key="3">
    <source>
        <dbReference type="Proteomes" id="UP000035352"/>
    </source>
</evidence>
<organism evidence="2 3">
    <name type="scientific">Caldimonas brevitalea</name>
    <dbReference type="NCBI Taxonomy" id="413882"/>
    <lineage>
        <taxon>Bacteria</taxon>
        <taxon>Pseudomonadati</taxon>
        <taxon>Pseudomonadota</taxon>
        <taxon>Betaproteobacteria</taxon>
        <taxon>Burkholderiales</taxon>
        <taxon>Sphaerotilaceae</taxon>
        <taxon>Caldimonas</taxon>
    </lineage>
</organism>
<dbReference type="KEGG" id="pbh:AAW51_2349"/>
<feature type="domain" description="Methyltransferase type 12" evidence="1">
    <location>
        <begin position="59"/>
        <end position="157"/>
    </location>
</feature>
<dbReference type="SUPFAM" id="SSF53335">
    <property type="entry name" value="S-adenosyl-L-methionine-dependent methyltransferases"/>
    <property type="match status" value="1"/>
</dbReference>